<evidence type="ECO:0000256" key="1">
    <source>
        <dbReference type="ARBA" id="ARBA00004117"/>
    </source>
</evidence>
<comment type="caution">
    <text evidence="7">The sequence shown here is derived from an EMBL/GenBank/DDBJ whole genome shotgun (WGS) entry which is preliminary data.</text>
</comment>
<evidence type="ECO:0000313" key="7">
    <source>
        <dbReference type="EMBL" id="PVM82841.1"/>
    </source>
</evidence>
<dbReference type="Proteomes" id="UP000244913">
    <property type="component" value="Unassembled WGS sequence"/>
</dbReference>
<dbReference type="Gene3D" id="2.60.98.20">
    <property type="entry name" value="Flagellar hook protein FlgE"/>
    <property type="match status" value="1"/>
</dbReference>
<dbReference type="PROSITE" id="PS00588">
    <property type="entry name" value="FLAGELLA_BB_ROD"/>
    <property type="match status" value="1"/>
</dbReference>
<organism evidence="7 8">
    <name type="scientific">Caulobacter radicis</name>
    <dbReference type="NCBI Taxonomy" id="2172650"/>
    <lineage>
        <taxon>Bacteria</taxon>
        <taxon>Pseudomonadati</taxon>
        <taxon>Pseudomonadota</taxon>
        <taxon>Alphaproteobacteria</taxon>
        <taxon>Caulobacterales</taxon>
        <taxon>Caulobacteraceae</taxon>
        <taxon>Caulobacter</taxon>
    </lineage>
</organism>
<dbReference type="PANTHER" id="PTHR30435:SF1">
    <property type="entry name" value="FLAGELLAR HOOK PROTEIN FLGE"/>
    <property type="match status" value="1"/>
</dbReference>
<gene>
    <name evidence="7" type="ORF">DDF65_10955</name>
</gene>
<dbReference type="GO" id="GO:0005829">
    <property type="term" value="C:cytosol"/>
    <property type="evidence" value="ECO:0007669"/>
    <property type="project" value="TreeGrafter"/>
</dbReference>
<name>A0A2T9JGK9_9CAUL</name>
<dbReference type="Pfam" id="PF06429">
    <property type="entry name" value="Flg_bbr_C"/>
    <property type="match status" value="1"/>
</dbReference>
<dbReference type="PANTHER" id="PTHR30435">
    <property type="entry name" value="FLAGELLAR PROTEIN"/>
    <property type="match status" value="1"/>
</dbReference>
<evidence type="ECO:0000256" key="4">
    <source>
        <dbReference type="RuleBase" id="RU362116"/>
    </source>
</evidence>
<dbReference type="RefSeq" id="WP_116567148.1">
    <property type="nucleotide sequence ID" value="NZ_QDKP01000034.1"/>
</dbReference>
<dbReference type="Pfam" id="PF00460">
    <property type="entry name" value="Flg_bb_rod"/>
    <property type="match status" value="1"/>
</dbReference>
<dbReference type="SUPFAM" id="SSF117143">
    <property type="entry name" value="Flagellar hook protein flgE"/>
    <property type="match status" value="1"/>
</dbReference>
<dbReference type="NCBIfam" id="TIGR03506">
    <property type="entry name" value="FlgEFG_subfam"/>
    <property type="match status" value="1"/>
</dbReference>
<feature type="domain" description="Flagellar basal-body/hook protein C-terminal" evidence="6">
    <location>
        <begin position="350"/>
        <end position="389"/>
    </location>
</feature>
<reference evidence="7 8" key="1">
    <citation type="submission" date="2018-04" db="EMBL/GenBank/DDBJ databases">
        <title>The genome sequence of Caulobacter sp. 736.</title>
        <authorList>
            <person name="Gao J."/>
            <person name="Sun J."/>
        </authorList>
    </citation>
    <scope>NUCLEOTIDE SEQUENCE [LARGE SCALE GENOMIC DNA]</scope>
    <source>
        <strain evidence="7 8">736</strain>
    </source>
</reference>
<evidence type="ECO:0000256" key="3">
    <source>
        <dbReference type="ARBA" id="ARBA00023143"/>
    </source>
</evidence>
<dbReference type="GO" id="GO:0009424">
    <property type="term" value="C:bacterial-type flagellum hook"/>
    <property type="evidence" value="ECO:0007669"/>
    <property type="project" value="TreeGrafter"/>
</dbReference>
<keyword evidence="8" id="KW-1185">Reference proteome</keyword>
<evidence type="ECO:0000256" key="2">
    <source>
        <dbReference type="ARBA" id="ARBA00009677"/>
    </source>
</evidence>
<evidence type="ECO:0000259" key="6">
    <source>
        <dbReference type="Pfam" id="PF06429"/>
    </source>
</evidence>
<dbReference type="InterPro" id="IPR010930">
    <property type="entry name" value="Flg_bb/hook_C_dom"/>
</dbReference>
<dbReference type="EMBL" id="QDKP01000034">
    <property type="protein sequence ID" value="PVM82841.1"/>
    <property type="molecule type" value="Genomic_DNA"/>
</dbReference>
<sequence length="396" mass="40760">MLGSIYVGLSGMNAFSRGLQTISNNVANMNTLGFKTTRASFTDSFNSGGGWLGSASGLAYGQGGTGVRVGAPQIDFKQGELRASTGQLDLAIDGGGFLMLLEGSQTYYTRTGRFVVGDTGYITLSDSERRLAVIGADGKPAALDIDGDRVDPPAASTRIVFSGNISSTATEASVSSINVYDSTGAKQVWQVKLTPVTSATGQWTATVTNQAGKTMGTSTIKFIGGVIDSTSATMTITDAPTGADPLSVVLDFSKGVTSYSSGTVSSLRVDSVDGSAAGALSEVGVDADGKIKLTYDNGETKLLGAVAMVDFRDPDKLKQIGDGLFEYAGSNAPYVTSSGAAGVGKLVSKQLEASNVDLSAEFGELILIQRGFQAASQVVSISNDMIQQLFGVRGQG</sequence>
<dbReference type="InterPro" id="IPR001444">
    <property type="entry name" value="Flag_bb_rod_N"/>
</dbReference>
<dbReference type="AlphaFoldDB" id="A0A2T9JGK9"/>
<dbReference type="GO" id="GO:0009425">
    <property type="term" value="C:bacterial-type flagellum basal body"/>
    <property type="evidence" value="ECO:0007669"/>
    <property type="project" value="UniProtKB-SubCell"/>
</dbReference>
<protein>
    <recommendedName>
        <fullName evidence="4">Flagellar hook protein FlgE</fullName>
    </recommendedName>
</protein>
<accession>A0A2T9JGK9</accession>
<evidence type="ECO:0000259" key="5">
    <source>
        <dbReference type="Pfam" id="PF00460"/>
    </source>
</evidence>
<dbReference type="InterPro" id="IPR019776">
    <property type="entry name" value="Flagellar_basal_body_rod_CS"/>
</dbReference>
<dbReference type="InterPro" id="IPR037058">
    <property type="entry name" value="Falgellar_hook_FlgE_sf"/>
</dbReference>
<dbReference type="InterPro" id="IPR020013">
    <property type="entry name" value="Flagellar_FlgE/F/G"/>
</dbReference>
<comment type="similarity">
    <text evidence="2 4">Belongs to the flagella basal body rod proteins family.</text>
</comment>
<proteinExistence type="inferred from homology"/>
<dbReference type="InterPro" id="IPR037925">
    <property type="entry name" value="FlgE/F/G-like"/>
</dbReference>
<dbReference type="GO" id="GO:0071978">
    <property type="term" value="P:bacterial-type flagellum-dependent swarming motility"/>
    <property type="evidence" value="ECO:0007669"/>
    <property type="project" value="TreeGrafter"/>
</dbReference>
<evidence type="ECO:0000313" key="8">
    <source>
        <dbReference type="Proteomes" id="UP000244913"/>
    </source>
</evidence>
<feature type="domain" description="Flagellar basal body rod protein N-terminal" evidence="5">
    <location>
        <begin position="5"/>
        <end position="35"/>
    </location>
</feature>
<keyword evidence="3 4" id="KW-0975">Bacterial flagellum</keyword>
<comment type="subcellular location">
    <subcellularLocation>
        <location evidence="1 4">Bacterial flagellum basal body</location>
    </subcellularLocation>
</comment>
<comment type="function">
    <text evidence="4">A flexible structure which links the flagellar filament to the drive apparatus in the basal body.</text>
</comment>